<dbReference type="AlphaFoldDB" id="A0A9Q1UWE3"/>
<dbReference type="RefSeq" id="WP_013720800.1">
    <property type="nucleotide sequence ID" value="NZ_LGVP01000006.1"/>
</dbReference>
<dbReference type="EMBL" id="LGVR01000100">
    <property type="protein sequence ID" value="KOA82625.1"/>
    <property type="molecule type" value="Genomic_DNA"/>
</dbReference>
<dbReference type="Proteomes" id="UP000037540">
    <property type="component" value="Unassembled WGS sequence"/>
</dbReference>
<organism evidence="1 2">
    <name type="scientific">Clostridium botulinum</name>
    <dbReference type="NCBI Taxonomy" id="1491"/>
    <lineage>
        <taxon>Bacteria</taxon>
        <taxon>Bacillati</taxon>
        <taxon>Bacillota</taxon>
        <taxon>Clostridia</taxon>
        <taxon>Eubacteriales</taxon>
        <taxon>Clostridiaceae</taxon>
        <taxon>Clostridium</taxon>
    </lineage>
</organism>
<comment type="caution">
    <text evidence="1">The sequence shown here is derived from an EMBL/GenBank/DDBJ whole genome shotgun (WGS) entry which is preliminary data.</text>
</comment>
<evidence type="ECO:0000313" key="1">
    <source>
        <dbReference type="EMBL" id="KOA82625.1"/>
    </source>
</evidence>
<name>A0A9Q1UWE3_CLOBO</name>
<sequence length="104" mass="12221">MNISARLIRGKHYNSYGYYDIEVIANTEDQAENMCDDIINKLQDQLSYYNTSSVGCPWTRENEKNNKCVYGDSISIDYDRGSMQDTYKEVMRTWKNIKKKLGIR</sequence>
<protein>
    <submittedName>
        <fullName evidence="1">Uncharacterized protein</fullName>
    </submittedName>
</protein>
<proteinExistence type="predicted"/>
<reference evidence="1 2" key="1">
    <citation type="submission" date="2015-07" db="EMBL/GenBank/DDBJ databases">
        <title>Draft genome sequences of 17 French Clostridium botulinum group III.</title>
        <authorList>
            <person name="Woudstra C."/>
            <person name="Le Marechal C."/>
            <person name="Souillard R."/>
            <person name="Bayon-Auboyer M.-H."/>
            <person name="Dessouter D."/>
            <person name="Fach P."/>
        </authorList>
    </citation>
    <scope>NUCLEOTIDE SEQUENCE [LARGE SCALE GENOMIC DNA]</scope>
    <source>
        <strain evidence="1 2">12LNRI-CD</strain>
    </source>
</reference>
<evidence type="ECO:0000313" key="2">
    <source>
        <dbReference type="Proteomes" id="UP000037540"/>
    </source>
</evidence>
<gene>
    <name evidence="1" type="ORF">ADU74_13190</name>
</gene>
<accession>A0A9Q1UWE3</accession>